<feature type="domain" description="Xylulose 5-phosphate/Fructose 6-phosphate phosphoketolase N-terminal" evidence="6">
    <location>
        <begin position="15"/>
        <end position="370"/>
    </location>
</feature>
<dbReference type="InterPro" id="IPR018970">
    <property type="entry name" value="Xul5P/Fru6P_PKetolase_N"/>
</dbReference>
<evidence type="ECO:0000256" key="3">
    <source>
        <dbReference type="ARBA" id="ARBA00023052"/>
    </source>
</evidence>
<dbReference type="InterPro" id="IPR019789">
    <property type="entry name" value="Xul5P/Fru6P_PKetolase_ThDP_BS"/>
</dbReference>
<comment type="cofactor">
    <cofactor evidence="1">
        <name>thiamine diphosphate</name>
        <dbReference type="ChEBI" id="CHEBI:58937"/>
    </cofactor>
</comment>
<dbReference type="Pfam" id="PF03894">
    <property type="entry name" value="XFP"/>
    <property type="match status" value="1"/>
</dbReference>
<sequence length="800" mass="88479">MTAAPTSATAGTTGSVADLDAWWRAANYLAAGQIYLLDNPLLTEPLLPQHIKPRLIGHWGSVPGITLTYAHLNRVIMHRRRRMLFVCGPGHGAAGLNAAAWLEGSYSERHPEVTEDAAGMRELFRQFAFPGGVPGCASPHLPGSIHEGGELGYSLAHATGAVLDDPDLVAACVIGDGEAETGTLATSWNAPLFLRQVHDGVVLPILHLNGYKAAGPALLARVPRRDLDGVLSGYGWDPIHVEGDDPRSVHLRYRSVLDEVFDRLDEIREHARLHIGARNARPPLIVLSTPKGWTGPVTVDELPVEGTARAHEVPLPGVRDNAEHLALLEDWLRSYRPQELFEPDGAPAQQIRQLHPEGDFRMSAAPVAHGRTQRDLRLPAVHEHAVRVRAPGSPAEHGSRALGEYLRDALVANPYELLYFSPDEQPSERLEAILEVTGRRWRAGTRDSEDRLETNGRVFDVLSQQLCQGWLEGYLRTGRHGVLSTSEAFAHVVDSMVVQHAKWLHQSAQFPWREPIPSLNYLLTPHVWQQDRNGPAHQDPGFIDHVLSKRPEVCRVYLPPDTNCLLHVLQHCLRSRGRVNVVVGGSGRSALQYLDADQAGRHCAEGLGVWSWASSDLHGSPDVVLACAGDVPTRETLAAAALLRELTPALGVRVVNVVDPTRLFPPDRHPHGISDTAYTEIFPQYRPVIFAYHGYPWLIHQLTYRRPGHDDLHVFGFRDNGATTTPFQMCAMNGIDRYHLALAALEQVPRVADRIGHLREQLLEWSSRAHDYARRFGTDPPEIRDWQWPCGASDAMAPTS</sequence>
<organism evidence="7 8">
    <name type="scientific">Nocardia jiangxiensis</name>
    <dbReference type="NCBI Taxonomy" id="282685"/>
    <lineage>
        <taxon>Bacteria</taxon>
        <taxon>Bacillati</taxon>
        <taxon>Actinomycetota</taxon>
        <taxon>Actinomycetes</taxon>
        <taxon>Mycobacteriales</taxon>
        <taxon>Nocardiaceae</taxon>
        <taxon>Nocardia</taxon>
    </lineage>
</organism>
<dbReference type="EMBL" id="JBIAQY010000002">
    <property type="protein sequence ID" value="MFF3567734.1"/>
    <property type="molecule type" value="Genomic_DNA"/>
</dbReference>
<evidence type="ECO:0000259" key="5">
    <source>
        <dbReference type="Pfam" id="PF09363"/>
    </source>
</evidence>
<dbReference type="Pfam" id="PF09363">
    <property type="entry name" value="XFP_C"/>
    <property type="match status" value="1"/>
</dbReference>
<dbReference type="Gene3D" id="3.40.50.920">
    <property type="match status" value="1"/>
</dbReference>
<dbReference type="RefSeq" id="WP_051194557.1">
    <property type="nucleotide sequence ID" value="NZ_JBIAQY010000002.1"/>
</dbReference>
<dbReference type="InterPro" id="IPR005593">
    <property type="entry name" value="Xul5P/Fru6P_PKetolase"/>
</dbReference>
<dbReference type="NCBIfam" id="NF003619">
    <property type="entry name" value="PRK05261.1-4"/>
    <property type="match status" value="1"/>
</dbReference>
<dbReference type="Proteomes" id="UP001601992">
    <property type="component" value="Unassembled WGS sequence"/>
</dbReference>
<dbReference type="InterPro" id="IPR029061">
    <property type="entry name" value="THDP-binding"/>
</dbReference>
<dbReference type="PANTHER" id="PTHR31273:SF0">
    <property type="entry name" value="PHOSPHOKETOLASE-RELATED"/>
    <property type="match status" value="1"/>
</dbReference>
<dbReference type="PROSITE" id="PS60002">
    <property type="entry name" value="PHOSPHOKETOLASE_1"/>
    <property type="match status" value="1"/>
</dbReference>
<dbReference type="SUPFAM" id="SSF52518">
    <property type="entry name" value="Thiamin diphosphate-binding fold (THDP-binding)"/>
    <property type="match status" value="2"/>
</dbReference>
<dbReference type="InterPro" id="IPR009014">
    <property type="entry name" value="Transketo_C/PFOR_II"/>
</dbReference>
<dbReference type="InterPro" id="IPR019790">
    <property type="entry name" value="Xul5P/Fru6P_PKetolase_CS"/>
</dbReference>
<keyword evidence="8" id="KW-1185">Reference proteome</keyword>
<keyword evidence="4" id="KW-0456">Lyase</keyword>
<protein>
    <submittedName>
        <fullName evidence="7">Phosphoketolase</fullName>
    </submittedName>
</protein>
<evidence type="ECO:0000259" key="6">
    <source>
        <dbReference type="Pfam" id="PF09364"/>
    </source>
</evidence>
<dbReference type="PIRSF" id="PIRSF017245">
    <property type="entry name" value="Phosphoketolase"/>
    <property type="match status" value="1"/>
</dbReference>
<reference evidence="7 8" key="1">
    <citation type="submission" date="2024-10" db="EMBL/GenBank/DDBJ databases">
        <title>The Natural Products Discovery Center: Release of the First 8490 Sequenced Strains for Exploring Actinobacteria Biosynthetic Diversity.</title>
        <authorList>
            <person name="Kalkreuter E."/>
            <person name="Kautsar S.A."/>
            <person name="Yang D."/>
            <person name="Bader C.D."/>
            <person name="Teijaro C.N."/>
            <person name="Fluegel L."/>
            <person name="Davis C.M."/>
            <person name="Simpson J.R."/>
            <person name="Lauterbach L."/>
            <person name="Steele A.D."/>
            <person name="Gui C."/>
            <person name="Meng S."/>
            <person name="Li G."/>
            <person name="Viehrig K."/>
            <person name="Ye F."/>
            <person name="Su P."/>
            <person name="Kiefer A.F."/>
            <person name="Nichols A."/>
            <person name="Cepeda A.J."/>
            <person name="Yan W."/>
            <person name="Fan B."/>
            <person name="Jiang Y."/>
            <person name="Adhikari A."/>
            <person name="Zheng C.-J."/>
            <person name="Schuster L."/>
            <person name="Cowan T.M."/>
            <person name="Smanski M.J."/>
            <person name="Chevrette M.G."/>
            <person name="De Carvalho L.P.S."/>
            <person name="Shen B."/>
        </authorList>
    </citation>
    <scope>NUCLEOTIDE SEQUENCE [LARGE SCALE GENOMIC DNA]</scope>
    <source>
        <strain evidence="7 8">NPDC002593</strain>
    </source>
</reference>
<evidence type="ECO:0000256" key="4">
    <source>
        <dbReference type="ARBA" id="ARBA00023239"/>
    </source>
</evidence>
<proteinExistence type="inferred from homology"/>
<dbReference type="PROSITE" id="PS60003">
    <property type="entry name" value="PHOSPHOKETOLASE_2"/>
    <property type="match status" value="1"/>
</dbReference>
<evidence type="ECO:0000256" key="2">
    <source>
        <dbReference type="ARBA" id="ARBA00005623"/>
    </source>
</evidence>
<comment type="similarity">
    <text evidence="2">Belongs to the XFP family.</text>
</comment>
<accession>A0ABW6RW55</accession>
<feature type="domain" description="Xylulose 5-phosphate/Fructose 6-phosphate phosphoketolase C-terminal" evidence="5">
    <location>
        <begin position="590"/>
        <end position="788"/>
    </location>
</feature>
<comment type="caution">
    <text evidence="7">The sequence shown here is derived from an EMBL/GenBank/DDBJ whole genome shotgun (WGS) entry which is preliminary data.</text>
</comment>
<dbReference type="Gene3D" id="3.40.50.970">
    <property type="match status" value="2"/>
</dbReference>
<dbReference type="Pfam" id="PF09364">
    <property type="entry name" value="XFP_N"/>
    <property type="match status" value="1"/>
</dbReference>
<keyword evidence="3" id="KW-0786">Thiamine pyrophosphate</keyword>
<dbReference type="PANTHER" id="PTHR31273">
    <property type="entry name" value="PHOSPHOKETOLASE-RELATED"/>
    <property type="match status" value="1"/>
</dbReference>
<evidence type="ECO:0000313" key="7">
    <source>
        <dbReference type="EMBL" id="MFF3567734.1"/>
    </source>
</evidence>
<dbReference type="InterPro" id="IPR018969">
    <property type="entry name" value="Xul5P/Fru6P_PKetolase_C"/>
</dbReference>
<gene>
    <name evidence="7" type="ORF">ACFYXQ_08100</name>
</gene>
<evidence type="ECO:0000256" key="1">
    <source>
        <dbReference type="ARBA" id="ARBA00001964"/>
    </source>
</evidence>
<name>A0ABW6RW55_9NOCA</name>
<evidence type="ECO:0000313" key="8">
    <source>
        <dbReference type="Proteomes" id="UP001601992"/>
    </source>
</evidence>